<evidence type="ECO:0000256" key="1">
    <source>
        <dbReference type="SAM" id="MobiDB-lite"/>
    </source>
</evidence>
<sequence length="178" mass="19174">MRLSVIFSILWLVAVACTAPVPKLNLPNTGLSNNGLPNDGYTNTGLPLASSDSLAAKEAAHVAEEDNRRTCVRPASFDSLSIEYNPSGLKDAKKAEGLMQDAVNNALSTSYGVIVKKEEHEKWKIKQNSKLKQGKATLKIVAKCISGTQMVSDGKGEIDMDQNPMKAKLPSQAYPNSK</sequence>
<organism evidence="3 4">
    <name type="scientific">Lentinula raphanica</name>
    <dbReference type="NCBI Taxonomy" id="153919"/>
    <lineage>
        <taxon>Eukaryota</taxon>
        <taxon>Fungi</taxon>
        <taxon>Dikarya</taxon>
        <taxon>Basidiomycota</taxon>
        <taxon>Agaricomycotina</taxon>
        <taxon>Agaricomycetes</taxon>
        <taxon>Agaricomycetidae</taxon>
        <taxon>Agaricales</taxon>
        <taxon>Marasmiineae</taxon>
        <taxon>Omphalotaceae</taxon>
        <taxon>Lentinula</taxon>
    </lineage>
</organism>
<keyword evidence="2" id="KW-0732">Signal</keyword>
<keyword evidence="4" id="KW-1185">Reference proteome</keyword>
<protein>
    <recommendedName>
        <fullName evidence="5">Lipoprotein</fullName>
    </recommendedName>
</protein>
<evidence type="ECO:0000256" key="2">
    <source>
        <dbReference type="SAM" id="SignalP"/>
    </source>
</evidence>
<dbReference type="EMBL" id="MU806193">
    <property type="protein sequence ID" value="KAJ3838259.1"/>
    <property type="molecule type" value="Genomic_DNA"/>
</dbReference>
<feature type="region of interest" description="Disordered" evidence="1">
    <location>
        <begin position="152"/>
        <end position="178"/>
    </location>
</feature>
<evidence type="ECO:0008006" key="5">
    <source>
        <dbReference type="Google" id="ProtNLM"/>
    </source>
</evidence>
<feature type="chain" id="PRO_5041418027" description="Lipoprotein" evidence="2">
    <location>
        <begin position="19"/>
        <end position="178"/>
    </location>
</feature>
<gene>
    <name evidence="3" type="ORF">F5878DRAFT_177960</name>
</gene>
<dbReference type="Proteomes" id="UP001163846">
    <property type="component" value="Unassembled WGS sequence"/>
</dbReference>
<feature type="signal peptide" evidence="2">
    <location>
        <begin position="1"/>
        <end position="18"/>
    </location>
</feature>
<reference evidence="3" key="1">
    <citation type="submission" date="2022-08" db="EMBL/GenBank/DDBJ databases">
        <authorList>
            <consortium name="DOE Joint Genome Institute"/>
            <person name="Min B."/>
            <person name="Riley R."/>
            <person name="Sierra-Patev S."/>
            <person name="Naranjo-Ortiz M."/>
            <person name="Looney B."/>
            <person name="Konkel Z."/>
            <person name="Slot J.C."/>
            <person name="Sakamoto Y."/>
            <person name="Steenwyk J.L."/>
            <person name="Rokas A."/>
            <person name="Carro J."/>
            <person name="Camarero S."/>
            <person name="Ferreira P."/>
            <person name="Molpeceres G."/>
            <person name="Ruiz-Duenas F.J."/>
            <person name="Serrano A."/>
            <person name="Henrissat B."/>
            <person name="Drula E."/>
            <person name="Hughes K.W."/>
            <person name="Mata J.L."/>
            <person name="Ishikawa N.K."/>
            <person name="Vargas-Isla R."/>
            <person name="Ushijima S."/>
            <person name="Smith C.A."/>
            <person name="Ahrendt S."/>
            <person name="Andreopoulos W."/>
            <person name="He G."/>
            <person name="Labutti K."/>
            <person name="Lipzen A."/>
            <person name="Ng V."/>
            <person name="Sandor L."/>
            <person name="Barry K."/>
            <person name="Martinez A.T."/>
            <person name="Xiao Y."/>
            <person name="Gibbons J.G."/>
            <person name="Terashima K."/>
            <person name="Hibbett D.S."/>
            <person name="Grigoriev I.V."/>
        </authorList>
    </citation>
    <scope>NUCLEOTIDE SEQUENCE</scope>
    <source>
        <strain evidence="3">TFB9207</strain>
    </source>
</reference>
<name>A0AA38UE16_9AGAR</name>
<accession>A0AA38UE16</accession>
<evidence type="ECO:0000313" key="3">
    <source>
        <dbReference type="EMBL" id="KAJ3838259.1"/>
    </source>
</evidence>
<evidence type="ECO:0000313" key="4">
    <source>
        <dbReference type="Proteomes" id="UP001163846"/>
    </source>
</evidence>
<comment type="caution">
    <text evidence="3">The sequence shown here is derived from an EMBL/GenBank/DDBJ whole genome shotgun (WGS) entry which is preliminary data.</text>
</comment>
<proteinExistence type="predicted"/>
<dbReference type="AlphaFoldDB" id="A0AA38UE16"/>